<dbReference type="PANTHER" id="PTHR43918:SF4">
    <property type="entry name" value="CARBOXYLIC ESTER HYDROLASE"/>
    <property type="match status" value="1"/>
</dbReference>
<comment type="caution">
    <text evidence="5">The sequence shown here is derived from an EMBL/GenBank/DDBJ whole genome shotgun (WGS) entry which is preliminary data.</text>
</comment>
<dbReference type="SUPFAM" id="SSF53474">
    <property type="entry name" value="alpha/beta-Hydrolases"/>
    <property type="match status" value="1"/>
</dbReference>
<evidence type="ECO:0000256" key="1">
    <source>
        <dbReference type="ARBA" id="ARBA00005964"/>
    </source>
</evidence>
<dbReference type="PANTHER" id="PTHR43918">
    <property type="entry name" value="ACETYLCHOLINESTERASE"/>
    <property type="match status" value="1"/>
</dbReference>
<dbReference type="STRING" id="1515746.HR45_08565"/>
<dbReference type="InterPro" id="IPR019826">
    <property type="entry name" value="Carboxylesterase_B_AS"/>
</dbReference>
<dbReference type="InterPro" id="IPR002018">
    <property type="entry name" value="CarbesteraseB"/>
</dbReference>
<dbReference type="Pfam" id="PF00135">
    <property type="entry name" value="COesterase"/>
    <property type="match status" value="1"/>
</dbReference>
<organism evidence="5 6">
    <name type="scientific">Shewanella mangrovi</name>
    <dbReference type="NCBI Taxonomy" id="1515746"/>
    <lineage>
        <taxon>Bacteria</taxon>
        <taxon>Pseudomonadati</taxon>
        <taxon>Pseudomonadota</taxon>
        <taxon>Gammaproteobacteria</taxon>
        <taxon>Alteromonadales</taxon>
        <taxon>Shewanellaceae</taxon>
        <taxon>Shewanella</taxon>
    </lineage>
</organism>
<dbReference type="InterPro" id="IPR019819">
    <property type="entry name" value="Carboxylesterase_B_CS"/>
</dbReference>
<dbReference type="PROSITE" id="PS00941">
    <property type="entry name" value="CARBOXYLESTERASE_B_2"/>
    <property type="match status" value="1"/>
</dbReference>
<dbReference type="InterPro" id="IPR050654">
    <property type="entry name" value="AChE-related_enzymes"/>
</dbReference>
<dbReference type="ESTHER" id="9gamm-a0a094jfb9">
    <property type="family name" value="Carb_B_Bacteria"/>
</dbReference>
<dbReference type="eggNOG" id="COG2272">
    <property type="taxonomic scope" value="Bacteria"/>
</dbReference>
<dbReference type="InterPro" id="IPR029058">
    <property type="entry name" value="AB_hydrolase_fold"/>
</dbReference>
<dbReference type="GO" id="GO:0005886">
    <property type="term" value="C:plasma membrane"/>
    <property type="evidence" value="ECO:0007669"/>
    <property type="project" value="TreeGrafter"/>
</dbReference>
<protein>
    <recommendedName>
        <fullName evidence="3">Carboxylic ester hydrolase</fullName>
        <ecNumber evidence="3">3.1.1.-</ecNumber>
    </recommendedName>
</protein>
<evidence type="ECO:0000259" key="4">
    <source>
        <dbReference type="Pfam" id="PF00135"/>
    </source>
</evidence>
<feature type="domain" description="Carboxylesterase type B" evidence="4">
    <location>
        <begin position="13"/>
        <end position="491"/>
    </location>
</feature>
<sequence>MPFMPLFSVNDRQQPVANTHTGQIAGTRQDQLAIFKGIPYAAPPVGERRWRAPQPAEAWQGIKAAVEFAPACPQLSSAFTDVPGQARNEDCLYLNIWSPASDDNKDLPVIVWIHGGGYSFGSTAQPIFNGENLAKKGVVFVSIAYRLGPLGFFAHPELSAENAHGVSGNYGLQDQVAALKWVQQNIHHFGGSADNVTIMGESAGAISVSLLAASPLAHGLFHKAIAESGASFANAVANGNIAQSVKPLATAEAMGQQFSQSAGLSLAELRALPAEELLEKVPRQSELVLESSWPVFDGYVIADDPITLYENGQQNDTPILIGTNAAEGSLFFQQTTLAQFQQLLKAQFGADSDIGFKAYPASNDAEALTAQQNLFRDLAFAWHSWTWAKLQSKTGTGAVYSYYFNHTPPAFPNMPSFGPTHAAEMSYVFDLLTPPRAWTAADQQLADTMSSYWVNFAKTGNPNSAGLPEWPAWDNAAPQVLHFTPEPTVGAVANLEQLEAIDLFFQHARG</sequence>
<accession>A0A094JFB9</accession>
<evidence type="ECO:0000313" key="6">
    <source>
        <dbReference type="Proteomes" id="UP000029264"/>
    </source>
</evidence>
<evidence type="ECO:0000313" key="5">
    <source>
        <dbReference type="EMBL" id="KFZ37887.1"/>
    </source>
</evidence>
<dbReference type="GO" id="GO:0019695">
    <property type="term" value="P:choline metabolic process"/>
    <property type="evidence" value="ECO:0007669"/>
    <property type="project" value="TreeGrafter"/>
</dbReference>
<dbReference type="Gene3D" id="3.40.50.1820">
    <property type="entry name" value="alpha/beta hydrolase"/>
    <property type="match status" value="1"/>
</dbReference>
<dbReference type="EMBL" id="JPEO01000004">
    <property type="protein sequence ID" value="KFZ37887.1"/>
    <property type="molecule type" value="Genomic_DNA"/>
</dbReference>
<dbReference type="AlphaFoldDB" id="A0A094JFB9"/>
<keyword evidence="6" id="KW-1185">Reference proteome</keyword>
<proteinExistence type="inferred from homology"/>
<evidence type="ECO:0000256" key="3">
    <source>
        <dbReference type="RuleBase" id="RU361235"/>
    </source>
</evidence>
<evidence type="ECO:0000256" key="2">
    <source>
        <dbReference type="ARBA" id="ARBA00022801"/>
    </source>
</evidence>
<reference evidence="5 6" key="1">
    <citation type="submission" date="2014-06" db="EMBL/GenBank/DDBJ databases">
        <title>Shewanella sp. YQH10.</title>
        <authorList>
            <person name="Liu Y."/>
            <person name="Zeng R."/>
        </authorList>
    </citation>
    <scope>NUCLEOTIDE SEQUENCE [LARGE SCALE GENOMIC DNA]</scope>
    <source>
        <strain evidence="5 6">YQH10</strain>
    </source>
</reference>
<dbReference type="GO" id="GO:0003990">
    <property type="term" value="F:acetylcholinesterase activity"/>
    <property type="evidence" value="ECO:0007669"/>
    <property type="project" value="TreeGrafter"/>
</dbReference>
<dbReference type="EC" id="3.1.1.-" evidence="3"/>
<dbReference type="GO" id="GO:0005615">
    <property type="term" value="C:extracellular space"/>
    <property type="evidence" value="ECO:0007669"/>
    <property type="project" value="TreeGrafter"/>
</dbReference>
<comment type="similarity">
    <text evidence="1 3">Belongs to the type-B carboxylesterase/lipase family.</text>
</comment>
<dbReference type="PROSITE" id="PS00122">
    <property type="entry name" value="CARBOXYLESTERASE_B_1"/>
    <property type="match status" value="1"/>
</dbReference>
<keyword evidence="2 3" id="KW-0378">Hydrolase</keyword>
<gene>
    <name evidence="5" type="ORF">HR45_08565</name>
</gene>
<dbReference type="Proteomes" id="UP000029264">
    <property type="component" value="Unassembled WGS sequence"/>
</dbReference>
<dbReference type="GO" id="GO:0006581">
    <property type="term" value="P:acetylcholine catabolic process"/>
    <property type="evidence" value="ECO:0007669"/>
    <property type="project" value="TreeGrafter"/>
</dbReference>
<name>A0A094JFB9_9GAMM</name>